<sequence length="235" mass="25587">MTTVPPPRQRDEGQRDEGQSAARSSSEFHTTSTQPALPHSCVYPAKQRQGPRLLRMEMEHPRPRLARRGDTTVHFAARRGCPAAGGCLACLVKSRARWRARPISCRTSQASPGRNACEIREQPSDRRPASLLGGAMLHSHAPRSIHVITLHAVPRNGSSGVCCAPATVGICRPTRISSIIYLLAVSAMVRQLPGRRNGGFEERRLGAALNSRHLFSLGRFWTLAGNTSSSSLSEV</sequence>
<dbReference type="EMBL" id="JAGPXD010000001">
    <property type="protein sequence ID" value="KAH7375220.1"/>
    <property type="molecule type" value="Genomic_DNA"/>
</dbReference>
<keyword evidence="3" id="KW-1185">Reference proteome</keyword>
<comment type="caution">
    <text evidence="2">The sequence shown here is derived from an EMBL/GenBank/DDBJ whole genome shotgun (WGS) entry which is preliminary data.</text>
</comment>
<dbReference type="Proteomes" id="UP000813385">
    <property type="component" value="Unassembled WGS sequence"/>
</dbReference>
<name>A0A8K0TNQ0_9PEZI</name>
<organism evidence="2 3">
    <name type="scientific">Plectosphaerella cucumerina</name>
    <dbReference type="NCBI Taxonomy" id="40658"/>
    <lineage>
        <taxon>Eukaryota</taxon>
        <taxon>Fungi</taxon>
        <taxon>Dikarya</taxon>
        <taxon>Ascomycota</taxon>
        <taxon>Pezizomycotina</taxon>
        <taxon>Sordariomycetes</taxon>
        <taxon>Hypocreomycetidae</taxon>
        <taxon>Glomerellales</taxon>
        <taxon>Plectosphaerellaceae</taxon>
        <taxon>Plectosphaerella</taxon>
    </lineage>
</organism>
<protein>
    <submittedName>
        <fullName evidence="2">Uncharacterized protein</fullName>
    </submittedName>
</protein>
<gene>
    <name evidence="2" type="ORF">B0T11DRAFT_7095</name>
</gene>
<evidence type="ECO:0000313" key="3">
    <source>
        <dbReference type="Proteomes" id="UP000813385"/>
    </source>
</evidence>
<feature type="compositionally biased region" description="Polar residues" evidence="1">
    <location>
        <begin position="21"/>
        <end position="35"/>
    </location>
</feature>
<proteinExistence type="predicted"/>
<dbReference type="AlphaFoldDB" id="A0A8K0TNQ0"/>
<feature type="compositionally biased region" description="Basic and acidic residues" evidence="1">
    <location>
        <begin position="8"/>
        <end position="18"/>
    </location>
</feature>
<evidence type="ECO:0000256" key="1">
    <source>
        <dbReference type="SAM" id="MobiDB-lite"/>
    </source>
</evidence>
<reference evidence="2" key="1">
    <citation type="journal article" date="2021" name="Nat. Commun.">
        <title>Genetic determinants of endophytism in the Arabidopsis root mycobiome.</title>
        <authorList>
            <person name="Mesny F."/>
            <person name="Miyauchi S."/>
            <person name="Thiergart T."/>
            <person name="Pickel B."/>
            <person name="Atanasova L."/>
            <person name="Karlsson M."/>
            <person name="Huettel B."/>
            <person name="Barry K.W."/>
            <person name="Haridas S."/>
            <person name="Chen C."/>
            <person name="Bauer D."/>
            <person name="Andreopoulos W."/>
            <person name="Pangilinan J."/>
            <person name="LaButti K."/>
            <person name="Riley R."/>
            <person name="Lipzen A."/>
            <person name="Clum A."/>
            <person name="Drula E."/>
            <person name="Henrissat B."/>
            <person name="Kohler A."/>
            <person name="Grigoriev I.V."/>
            <person name="Martin F.M."/>
            <person name="Hacquard S."/>
        </authorList>
    </citation>
    <scope>NUCLEOTIDE SEQUENCE</scope>
    <source>
        <strain evidence="2">MPI-CAGE-AT-0016</strain>
    </source>
</reference>
<feature type="region of interest" description="Disordered" evidence="1">
    <location>
        <begin position="1"/>
        <end position="44"/>
    </location>
</feature>
<evidence type="ECO:0000313" key="2">
    <source>
        <dbReference type="EMBL" id="KAH7375220.1"/>
    </source>
</evidence>
<accession>A0A8K0TNQ0</accession>